<dbReference type="Proteomes" id="UP000694865">
    <property type="component" value="Unplaced"/>
</dbReference>
<keyword evidence="3" id="KW-1185">Reference proteome</keyword>
<dbReference type="RefSeq" id="XP_006819987.1">
    <property type="nucleotide sequence ID" value="XM_006819924.1"/>
</dbReference>
<dbReference type="GeneID" id="102808879"/>
<evidence type="ECO:0000256" key="2">
    <source>
        <dbReference type="SAM" id="Phobius"/>
    </source>
</evidence>
<feature type="region of interest" description="Disordered" evidence="1">
    <location>
        <begin position="107"/>
        <end position="126"/>
    </location>
</feature>
<feature type="compositionally biased region" description="Basic and acidic residues" evidence="1">
    <location>
        <begin position="226"/>
        <end position="236"/>
    </location>
</feature>
<feature type="region of interest" description="Disordered" evidence="1">
    <location>
        <begin position="209"/>
        <end position="259"/>
    </location>
</feature>
<accession>A0ABM0MIZ6</accession>
<keyword evidence="2" id="KW-1133">Transmembrane helix</keyword>
<name>A0ABM0MIZ6_SACKO</name>
<keyword evidence="2" id="KW-0472">Membrane</keyword>
<feature type="compositionally biased region" description="Low complexity" evidence="1">
    <location>
        <begin position="19"/>
        <end position="33"/>
    </location>
</feature>
<feature type="compositionally biased region" description="Polar residues" evidence="1">
    <location>
        <begin position="1"/>
        <end position="18"/>
    </location>
</feature>
<proteinExistence type="predicted"/>
<sequence length="286" mass="32040">MTSSSPSTVLETTKTITQTPAASKSGSSPGSTPSEEKTTAIHITDVATKDALPTLILQPVNPVGKDDKRVWTPVLISVVSGSFGCLALILVVLCVVYIKRKKRFSRLEESNSSKNSTSSEPNRHLPNIFTEQLHPGLTPKAMNSDAEDNSDKVLKSFGVMPDYEEDIFNRQSSMPFIPCADYDDNQAGNAVFYREARAHQNIEHQFTNPIYEPSSYNPHSTSDPRQNNERLDKHDPVYWQQRYSNRPTRNASRGSPNKFEDQLNRLQNVYGHNFDGVSKSPYHLTH</sequence>
<feature type="compositionally biased region" description="Polar residues" evidence="1">
    <location>
        <begin position="209"/>
        <end position="225"/>
    </location>
</feature>
<organism evidence="3 4">
    <name type="scientific">Saccoglossus kowalevskii</name>
    <name type="common">Acorn worm</name>
    <dbReference type="NCBI Taxonomy" id="10224"/>
    <lineage>
        <taxon>Eukaryota</taxon>
        <taxon>Metazoa</taxon>
        <taxon>Hemichordata</taxon>
        <taxon>Enteropneusta</taxon>
        <taxon>Harrimaniidae</taxon>
        <taxon>Saccoglossus</taxon>
    </lineage>
</organism>
<evidence type="ECO:0000313" key="4">
    <source>
        <dbReference type="RefSeq" id="XP_006819987.1"/>
    </source>
</evidence>
<reference evidence="4" key="1">
    <citation type="submission" date="2025-08" db="UniProtKB">
        <authorList>
            <consortium name="RefSeq"/>
        </authorList>
    </citation>
    <scope>IDENTIFICATION</scope>
    <source>
        <tissue evidence="4">Testes</tissue>
    </source>
</reference>
<keyword evidence="2" id="KW-0812">Transmembrane</keyword>
<protein>
    <submittedName>
        <fullName evidence="4">Uncharacterized protein LOC102808879</fullName>
    </submittedName>
</protein>
<gene>
    <name evidence="4" type="primary">LOC102808879</name>
</gene>
<evidence type="ECO:0000313" key="3">
    <source>
        <dbReference type="Proteomes" id="UP000694865"/>
    </source>
</evidence>
<feature type="region of interest" description="Disordered" evidence="1">
    <location>
        <begin position="1"/>
        <end position="37"/>
    </location>
</feature>
<evidence type="ECO:0000256" key="1">
    <source>
        <dbReference type="SAM" id="MobiDB-lite"/>
    </source>
</evidence>
<feature type="compositionally biased region" description="Polar residues" evidence="1">
    <location>
        <begin position="241"/>
        <end position="255"/>
    </location>
</feature>
<feature type="transmembrane region" description="Helical" evidence="2">
    <location>
        <begin position="74"/>
        <end position="98"/>
    </location>
</feature>